<evidence type="ECO:0000313" key="2">
    <source>
        <dbReference type="Proteomes" id="UP001320706"/>
    </source>
</evidence>
<gene>
    <name evidence="1" type="ORF">M8818_001556</name>
</gene>
<reference evidence="1" key="1">
    <citation type="submission" date="2024-02" db="EMBL/GenBank/DDBJ databases">
        <title>Metagenome Assembled Genome of Zalaria obscura JY119.</title>
        <authorList>
            <person name="Vighnesh L."/>
            <person name="Jagadeeshwari U."/>
            <person name="Venkata Ramana C."/>
            <person name="Sasikala C."/>
        </authorList>
    </citation>
    <scope>NUCLEOTIDE SEQUENCE</scope>
    <source>
        <strain evidence="1">JY119</strain>
    </source>
</reference>
<sequence length="217" mass="24410">MCRPCLESPPPLRAPNQQPTHHARRNRQPAHNRNPHQSFLRNLIINQPPQTHRLHIPALQLQQQIVIPPGLGIVAQLVVPEREPPGVVEFRLQRDVFAFFLELGPQDLEFGGFQWTRVGLAVRVMAREIASVPWLRSPKRRFWRTWKMEGMEAAYLSASAASGKRIVSDEDIGRIYRRASRRMLLAYMVTAASGAVLDCGLDVHMQSGTSVTGSKAG</sequence>
<evidence type="ECO:0000313" key="1">
    <source>
        <dbReference type="EMBL" id="KAK8217303.1"/>
    </source>
</evidence>
<name>A0ACC3SKL0_9PEZI</name>
<organism evidence="1 2">
    <name type="scientific">Zalaria obscura</name>
    <dbReference type="NCBI Taxonomy" id="2024903"/>
    <lineage>
        <taxon>Eukaryota</taxon>
        <taxon>Fungi</taxon>
        <taxon>Dikarya</taxon>
        <taxon>Ascomycota</taxon>
        <taxon>Pezizomycotina</taxon>
        <taxon>Dothideomycetes</taxon>
        <taxon>Dothideomycetidae</taxon>
        <taxon>Dothideales</taxon>
        <taxon>Zalariaceae</taxon>
        <taxon>Zalaria</taxon>
    </lineage>
</organism>
<dbReference type="Proteomes" id="UP001320706">
    <property type="component" value="Unassembled WGS sequence"/>
</dbReference>
<dbReference type="EMBL" id="JAMKPW020000006">
    <property type="protein sequence ID" value="KAK8217303.1"/>
    <property type="molecule type" value="Genomic_DNA"/>
</dbReference>
<proteinExistence type="predicted"/>
<keyword evidence="2" id="KW-1185">Reference proteome</keyword>
<comment type="caution">
    <text evidence="1">The sequence shown here is derived from an EMBL/GenBank/DDBJ whole genome shotgun (WGS) entry which is preliminary data.</text>
</comment>
<protein>
    <submittedName>
        <fullName evidence="1">Uncharacterized protein</fullName>
    </submittedName>
</protein>
<accession>A0ACC3SKL0</accession>